<reference evidence="10" key="1">
    <citation type="submission" date="2017-09" db="EMBL/GenBank/DDBJ databases">
        <title>Depth-based differentiation of microbial function through sediment-hosted aquifers and enrichment of novel symbionts in the deep terrestrial subsurface.</title>
        <authorList>
            <person name="Probst A.J."/>
            <person name="Ladd B."/>
            <person name="Jarett J.K."/>
            <person name="Geller-Mcgrath D.E."/>
            <person name="Sieber C.M."/>
            <person name="Emerson J.B."/>
            <person name="Anantharaman K."/>
            <person name="Thomas B.C."/>
            <person name="Malmstrom R."/>
            <person name="Stieglmeier M."/>
            <person name="Klingl A."/>
            <person name="Woyke T."/>
            <person name="Ryan C.M."/>
            <person name="Banfield J.F."/>
        </authorList>
    </citation>
    <scope>NUCLEOTIDE SEQUENCE [LARGE SCALE GENOMIC DNA]</scope>
    <source>
        <strain evidence="10">CG03_land_8_20_14_0_80_31_114</strain>
        <strain evidence="11">CG17_big_fil_post_rev_8_21_14_2_50_31_73</strain>
        <strain evidence="12">CG_4_8_14_3_um_filter</strain>
        <strain evidence="14">CG_4_9_14_0_8_um_filter_31_21</strain>
        <strain evidence="13">CG_4_9_14_3_um_filter_31_125</strain>
    </source>
</reference>
<evidence type="ECO:0000313" key="15">
    <source>
        <dbReference type="Proteomes" id="UP000228888"/>
    </source>
</evidence>
<dbReference type="EMBL" id="PFIH01000049">
    <property type="protein sequence ID" value="PIX27980.1"/>
    <property type="molecule type" value="Genomic_DNA"/>
</dbReference>
<comment type="subcellular location">
    <subcellularLocation>
        <location evidence="1">Cytoplasm</location>
    </subcellularLocation>
</comment>
<dbReference type="Proteomes" id="UP000228888">
    <property type="component" value="Unassembled WGS sequence"/>
</dbReference>
<accession>A0A2H9RDA2</accession>
<evidence type="ECO:0000256" key="8">
    <source>
        <dbReference type="ARBA" id="ARBA00025330"/>
    </source>
</evidence>
<dbReference type="PANTHER" id="PTHR11579:SF0">
    <property type="entry name" value="PROTEIN-L-ISOASPARTATE(D-ASPARTATE) O-METHYLTRANSFERASE"/>
    <property type="match status" value="1"/>
</dbReference>
<evidence type="ECO:0000313" key="16">
    <source>
        <dbReference type="Proteomes" id="UP000228989"/>
    </source>
</evidence>
<evidence type="ECO:0000313" key="10">
    <source>
        <dbReference type="EMBL" id="PIV13535.1"/>
    </source>
</evidence>
<dbReference type="Proteomes" id="UP000228989">
    <property type="component" value="Unassembled WGS sequence"/>
</dbReference>
<dbReference type="Proteomes" id="UP000230713">
    <property type="component" value="Unassembled WGS sequence"/>
</dbReference>
<evidence type="ECO:0000256" key="4">
    <source>
        <dbReference type="ARBA" id="ARBA00022490"/>
    </source>
</evidence>
<evidence type="ECO:0000256" key="6">
    <source>
        <dbReference type="ARBA" id="ARBA00022679"/>
    </source>
</evidence>
<evidence type="ECO:0000313" key="17">
    <source>
        <dbReference type="Proteomes" id="UP000230713"/>
    </source>
</evidence>
<dbReference type="Gene3D" id="3.40.50.150">
    <property type="entry name" value="Vaccinia Virus protein VP39"/>
    <property type="match status" value="1"/>
</dbReference>
<evidence type="ECO:0000256" key="1">
    <source>
        <dbReference type="ARBA" id="ARBA00004496"/>
    </source>
</evidence>
<evidence type="ECO:0000313" key="14">
    <source>
        <dbReference type="EMBL" id="PJC01559.1"/>
    </source>
</evidence>
<evidence type="ECO:0000313" key="12">
    <source>
        <dbReference type="EMBL" id="PIX27980.1"/>
    </source>
</evidence>
<name>A0A2H9M1N3_HUBC1</name>
<accession>A0A2H9M1N3</accession>
<dbReference type="InterPro" id="IPR029063">
    <property type="entry name" value="SAM-dependent_MTases_sf"/>
</dbReference>
<evidence type="ECO:0000256" key="7">
    <source>
        <dbReference type="ARBA" id="ARBA00022691"/>
    </source>
</evidence>
<evidence type="ECO:0000256" key="2">
    <source>
        <dbReference type="ARBA" id="ARBA00005369"/>
    </source>
</evidence>
<comment type="catalytic activity">
    <reaction evidence="9">
        <text>[protein]-L-isoaspartate + S-adenosyl-L-methionine = [protein]-L-isoaspartate alpha-methyl ester + S-adenosyl-L-homocysteine</text>
        <dbReference type="Rhea" id="RHEA:12705"/>
        <dbReference type="Rhea" id="RHEA-COMP:12143"/>
        <dbReference type="Rhea" id="RHEA-COMP:12144"/>
        <dbReference type="ChEBI" id="CHEBI:57856"/>
        <dbReference type="ChEBI" id="CHEBI:59789"/>
        <dbReference type="ChEBI" id="CHEBI:90596"/>
        <dbReference type="ChEBI" id="CHEBI:90598"/>
        <dbReference type="EC" id="2.1.1.77"/>
    </reaction>
</comment>
<dbReference type="EC" id="2.1.1.77" evidence="3"/>
<evidence type="ECO:0000256" key="5">
    <source>
        <dbReference type="ARBA" id="ARBA00022603"/>
    </source>
</evidence>
<comment type="caution">
    <text evidence="10">The sequence shown here is derived from an EMBL/GenBank/DDBJ whole genome shotgun (WGS) entry which is preliminary data.</text>
</comment>
<dbReference type="GO" id="GO:0004719">
    <property type="term" value="F:protein-L-isoaspartate (D-aspartate) O-methyltransferase activity"/>
    <property type="evidence" value="ECO:0007669"/>
    <property type="project" value="UniProtKB-EC"/>
</dbReference>
<dbReference type="EMBL" id="PEUT01000056">
    <property type="protein sequence ID" value="PIV13535.1"/>
    <property type="molecule type" value="Genomic_DNA"/>
</dbReference>
<dbReference type="CDD" id="cd02440">
    <property type="entry name" value="AdoMet_MTases"/>
    <property type="match status" value="1"/>
</dbReference>
<dbReference type="EMBL" id="PFSX01000022">
    <property type="protein sequence ID" value="PJC01559.1"/>
    <property type="molecule type" value="Genomic_DNA"/>
</dbReference>
<accession>A0A2H9MP17</accession>
<keyword evidence="6 10" id="KW-0808">Transferase</keyword>
<dbReference type="GO" id="GO:0032259">
    <property type="term" value="P:methylation"/>
    <property type="evidence" value="ECO:0007669"/>
    <property type="project" value="UniProtKB-KW"/>
</dbReference>
<evidence type="ECO:0000313" key="11">
    <source>
        <dbReference type="EMBL" id="PIV89774.1"/>
    </source>
</evidence>
<dbReference type="SUPFAM" id="SSF53335">
    <property type="entry name" value="S-adenosyl-L-methionine-dependent methyltransferases"/>
    <property type="match status" value="1"/>
</dbReference>
<comment type="similarity">
    <text evidence="2">Belongs to the methyltransferase superfamily. L-isoaspartyl/D-aspartyl protein methyltransferase family.</text>
</comment>
<dbReference type="EMBL" id="PFUW01000017">
    <property type="protein sequence ID" value="PJB04134.1"/>
    <property type="molecule type" value="Genomic_DNA"/>
</dbReference>
<dbReference type="Pfam" id="PF01135">
    <property type="entry name" value="PCMT"/>
    <property type="match status" value="1"/>
</dbReference>
<keyword evidence="4" id="KW-0963">Cytoplasm</keyword>
<reference evidence="15 16" key="2">
    <citation type="submission" date="2017-09" db="EMBL/GenBank/DDBJ databases">
        <title>Depth-based differentiation of microbial function through sediment-hosted aquifers and enrichment of novel symbionts in the deep terrestrial subsurface.</title>
        <authorList>
            <person name="Probst A.J."/>
            <person name="Ladd B."/>
            <person name="Jarett J.K."/>
            <person name="Geller-Mcgrath D.E."/>
            <person name="Sieber C.M.K."/>
            <person name="Emerson J.B."/>
            <person name="Anantharaman K."/>
            <person name="Thomas B.C."/>
            <person name="Malmstrom R."/>
            <person name="Stieglmeier M."/>
            <person name="Klingl A."/>
            <person name="Woyke T."/>
            <person name="Ryan C.M."/>
            <person name="Banfield J.F."/>
        </authorList>
    </citation>
    <scope>NUCLEOTIDE SEQUENCE [LARGE SCALE GENOMIC DNA]</scope>
</reference>
<dbReference type="Proteomes" id="UP000231232">
    <property type="component" value="Unassembled WGS sequence"/>
</dbReference>
<dbReference type="PANTHER" id="PTHR11579">
    <property type="entry name" value="PROTEIN-L-ISOASPARTATE O-METHYLTRANSFERASE"/>
    <property type="match status" value="1"/>
</dbReference>
<evidence type="ECO:0000256" key="3">
    <source>
        <dbReference type="ARBA" id="ARBA00011890"/>
    </source>
</evidence>
<dbReference type="EMBL" id="PFFF01000024">
    <property type="protein sequence ID" value="PIV89774.1"/>
    <property type="molecule type" value="Genomic_DNA"/>
</dbReference>
<dbReference type="InterPro" id="IPR000682">
    <property type="entry name" value="PCMT"/>
</dbReference>
<dbReference type="Proteomes" id="UP000231449">
    <property type="component" value="Unassembled WGS sequence"/>
</dbReference>
<evidence type="ECO:0000313" key="13">
    <source>
        <dbReference type="EMBL" id="PJB04134.1"/>
    </source>
</evidence>
<evidence type="ECO:0000256" key="9">
    <source>
        <dbReference type="ARBA" id="ARBA00029295"/>
    </source>
</evidence>
<comment type="function">
    <text evidence="8">Catalyzes the methyl esterification of L-isoaspartyl residues in peptides and proteins that result from spontaneous decomposition of normal L-aspartyl and L-asparaginyl residues. It plays a role in the repair and/or degradation of damaged proteins.</text>
</comment>
<dbReference type="GO" id="GO:0005737">
    <property type="term" value="C:cytoplasm"/>
    <property type="evidence" value="ECO:0007669"/>
    <property type="project" value="UniProtKB-SubCell"/>
</dbReference>
<protein>
    <recommendedName>
        <fullName evidence="3">protein-L-isoaspartate(D-aspartate) O-methyltransferase</fullName>
        <ecNumber evidence="3">2.1.1.77</ecNumber>
    </recommendedName>
</protein>
<sequence>MGLIDMLIKEKWLKSPQIIDAFRNIARADFLPEKVKYLSELNEPISIGYGQTNSQPLTVAFMLELLAPLPGEKILDIGAGSGWTTALLAHIVSQGKSLSKGKVVAIERISELKKIGERNVAKYNFIKTGVAKFLCRNGEKGCEEDAPFDKIFVSAALSSKNIPLAWKKQLKNNGKIIVPVENALFVFIKKTESEFEEREYKGFAFVPFVVENGSA</sequence>
<dbReference type="AlphaFoldDB" id="A0A2H9M1N3"/>
<gene>
    <name evidence="14" type="ORF">CO072_00805</name>
    <name evidence="13" type="ORF">CO124_01055</name>
    <name evidence="10" type="ORF">COS45_02455</name>
    <name evidence="11" type="ORF">COW47_00880</name>
    <name evidence="12" type="ORF">COZ66_02020</name>
</gene>
<organism evidence="10 17">
    <name type="scientific">Huberarchaeum crystalense</name>
    <dbReference type="NCBI Taxonomy" id="2014257"/>
    <lineage>
        <taxon>Archaea</taxon>
        <taxon>Candidatus Huberarchaeota</taxon>
        <taxon>Candidatus Huberarchaeia</taxon>
        <taxon>Candidatus Huberarchaeales</taxon>
        <taxon>Candidatus Huberarchaeaceae</taxon>
        <taxon>Candidatus Huberarchaeum</taxon>
    </lineage>
</organism>
<keyword evidence="7" id="KW-0949">S-adenosyl-L-methionine</keyword>
<keyword evidence="5 10" id="KW-0489">Methyltransferase</keyword>
<accession>A0A2H9QSF9</accession>
<accession>A0A2H9N2H1</accession>
<proteinExistence type="inferred from homology"/>